<proteinExistence type="predicted"/>
<feature type="compositionally biased region" description="Basic and acidic residues" evidence="1">
    <location>
        <begin position="106"/>
        <end position="115"/>
    </location>
</feature>
<gene>
    <name evidence="2" type="ORF">ES288_D04G082400v1</name>
</gene>
<name>A0A5D2CYT6_GOSDA</name>
<evidence type="ECO:0000313" key="3">
    <source>
        <dbReference type="Proteomes" id="UP000323506"/>
    </source>
</evidence>
<dbReference type="Pfam" id="PF05919">
    <property type="entry name" value="Mitovir_RNA_pol"/>
    <property type="match status" value="1"/>
</dbReference>
<accession>A0A5D2CYT6</accession>
<dbReference type="EMBL" id="CM017704">
    <property type="protein sequence ID" value="TYG73206.1"/>
    <property type="molecule type" value="Genomic_DNA"/>
</dbReference>
<keyword evidence="3" id="KW-1185">Reference proteome</keyword>
<organism evidence="2 3">
    <name type="scientific">Gossypium darwinii</name>
    <name type="common">Darwin's cotton</name>
    <name type="synonym">Gossypium barbadense var. darwinii</name>
    <dbReference type="NCBI Taxonomy" id="34276"/>
    <lineage>
        <taxon>Eukaryota</taxon>
        <taxon>Viridiplantae</taxon>
        <taxon>Streptophyta</taxon>
        <taxon>Embryophyta</taxon>
        <taxon>Tracheophyta</taxon>
        <taxon>Spermatophyta</taxon>
        <taxon>Magnoliopsida</taxon>
        <taxon>eudicotyledons</taxon>
        <taxon>Gunneridae</taxon>
        <taxon>Pentapetalae</taxon>
        <taxon>rosids</taxon>
        <taxon>malvids</taxon>
        <taxon>Malvales</taxon>
        <taxon>Malvaceae</taxon>
        <taxon>Malvoideae</taxon>
        <taxon>Gossypium</taxon>
    </lineage>
</organism>
<dbReference type="AlphaFoldDB" id="A0A5D2CYT6"/>
<reference evidence="2 3" key="1">
    <citation type="submission" date="2019-06" db="EMBL/GenBank/DDBJ databases">
        <title>WGS assembly of Gossypium darwinii.</title>
        <authorList>
            <person name="Chen Z.J."/>
            <person name="Sreedasyam A."/>
            <person name="Ando A."/>
            <person name="Song Q."/>
            <person name="De L."/>
            <person name="Hulse-Kemp A."/>
            <person name="Ding M."/>
            <person name="Ye W."/>
            <person name="Kirkbride R."/>
            <person name="Jenkins J."/>
            <person name="Plott C."/>
            <person name="Lovell J."/>
            <person name="Lin Y.-M."/>
            <person name="Vaughn R."/>
            <person name="Liu B."/>
            <person name="Li W."/>
            <person name="Simpson S."/>
            <person name="Scheffler B."/>
            <person name="Saski C."/>
            <person name="Grover C."/>
            <person name="Hu G."/>
            <person name="Conover J."/>
            <person name="Carlson J."/>
            <person name="Shu S."/>
            <person name="Boston L."/>
            <person name="Williams M."/>
            <person name="Peterson D."/>
            <person name="Mcgee K."/>
            <person name="Jones D."/>
            <person name="Wendel J."/>
            <person name="Stelly D."/>
            <person name="Grimwood J."/>
            <person name="Schmutz J."/>
        </authorList>
    </citation>
    <scope>NUCLEOTIDE SEQUENCE [LARGE SCALE GENOMIC DNA]</scope>
    <source>
        <strain evidence="2">1808015.09</strain>
    </source>
</reference>
<sequence length="128" mass="14393">MEFDSTGDLFGYPGRLSHSVESGAGRRRVFAVGNYVNQRLLRPLHNWLMEALGDLKTDGTFNQSAPLDRLVGAKKIYSIDLKAATDRWPLLIQLELSTKEEADKRARFVQRKSDPPSDFEEALVGQLS</sequence>
<dbReference type="InterPro" id="IPR008686">
    <property type="entry name" value="RNA_pol_mitovir"/>
</dbReference>
<evidence type="ECO:0000256" key="1">
    <source>
        <dbReference type="SAM" id="MobiDB-lite"/>
    </source>
</evidence>
<dbReference type="PANTHER" id="PTHR34456">
    <property type="entry name" value="MITOVIRUS RNA-DEPENDENT RNA POLYMERASE"/>
    <property type="match status" value="1"/>
</dbReference>
<evidence type="ECO:0000313" key="2">
    <source>
        <dbReference type="EMBL" id="TYG73206.1"/>
    </source>
</evidence>
<protein>
    <submittedName>
        <fullName evidence="2">Uncharacterized protein</fullName>
    </submittedName>
</protein>
<dbReference type="Proteomes" id="UP000323506">
    <property type="component" value="Chromosome D04"/>
</dbReference>
<dbReference type="PANTHER" id="PTHR34456:SF9">
    <property type="entry name" value="MITOVIRUS RNA-DEPENDENT RNA POLYMERASE"/>
    <property type="match status" value="1"/>
</dbReference>
<feature type="region of interest" description="Disordered" evidence="1">
    <location>
        <begin position="106"/>
        <end position="128"/>
    </location>
</feature>